<name>W1P315_AMBTC</name>
<dbReference type="PANTHER" id="PTHR46033:SF1">
    <property type="entry name" value="PROTEIN MAIN-LIKE 2"/>
    <property type="match status" value="1"/>
</dbReference>
<dbReference type="Gramene" id="ERN01345">
    <property type="protein sequence ID" value="ERN01345"/>
    <property type="gene ID" value="AMTR_s00002p00258220"/>
</dbReference>
<dbReference type="OMA" id="KTIGGCA"/>
<dbReference type="InterPro" id="IPR019557">
    <property type="entry name" value="AminoTfrase-like_pln_mobile"/>
</dbReference>
<dbReference type="HOGENOM" id="CLU_146958_1_0_1"/>
<evidence type="ECO:0000313" key="2">
    <source>
        <dbReference type="EMBL" id="ERN01345.1"/>
    </source>
</evidence>
<dbReference type="Pfam" id="PF10536">
    <property type="entry name" value="PMD"/>
    <property type="match status" value="1"/>
</dbReference>
<keyword evidence="3" id="KW-1185">Reference proteome</keyword>
<dbReference type="InterPro" id="IPR044824">
    <property type="entry name" value="MAIN-like"/>
</dbReference>
<evidence type="ECO:0000259" key="1">
    <source>
        <dbReference type="Pfam" id="PF10536"/>
    </source>
</evidence>
<dbReference type="AlphaFoldDB" id="W1P315"/>
<dbReference type="Proteomes" id="UP000017836">
    <property type="component" value="Unassembled WGS sequence"/>
</dbReference>
<feature type="domain" description="Aminotransferase-like plant mobile" evidence="1">
    <location>
        <begin position="33"/>
        <end position="131"/>
    </location>
</feature>
<gene>
    <name evidence="2" type="ORF">AMTR_s00002p00258220</name>
</gene>
<sequence>MIPVTRELVTGIKLTNYKDFIVEHLEDCPKEDKLSRLKHIWSMPKFGQLPKKPTKLKLLEHTRAYLLYLVSTTIFVDASQRSTLISYLQLLRDLDEAGKYAWGAVALAFLYRSLSKVADRESHFSGLATLL</sequence>
<evidence type="ECO:0000313" key="3">
    <source>
        <dbReference type="Proteomes" id="UP000017836"/>
    </source>
</evidence>
<dbReference type="PANTHER" id="PTHR46033">
    <property type="entry name" value="PROTEIN MAIN-LIKE 2"/>
    <property type="match status" value="1"/>
</dbReference>
<accession>W1P315</accession>
<reference evidence="3" key="1">
    <citation type="journal article" date="2013" name="Science">
        <title>The Amborella genome and the evolution of flowering plants.</title>
        <authorList>
            <consortium name="Amborella Genome Project"/>
        </authorList>
    </citation>
    <scope>NUCLEOTIDE SEQUENCE [LARGE SCALE GENOMIC DNA]</scope>
</reference>
<proteinExistence type="predicted"/>
<protein>
    <recommendedName>
        <fullName evidence="1">Aminotransferase-like plant mobile domain-containing protein</fullName>
    </recommendedName>
</protein>
<dbReference type="GO" id="GO:0010073">
    <property type="term" value="P:meristem maintenance"/>
    <property type="evidence" value="ECO:0007669"/>
    <property type="project" value="InterPro"/>
</dbReference>
<organism evidence="2 3">
    <name type="scientific">Amborella trichopoda</name>
    <dbReference type="NCBI Taxonomy" id="13333"/>
    <lineage>
        <taxon>Eukaryota</taxon>
        <taxon>Viridiplantae</taxon>
        <taxon>Streptophyta</taxon>
        <taxon>Embryophyta</taxon>
        <taxon>Tracheophyta</taxon>
        <taxon>Spermatophyta</taxon>
        <taxon>Magnoliopsida</taxon>
        <taxon>Amborellales</taxon>
        <taxon>Amborellaceae</taxon>
        <taxon>Amborella</taxon>
    </lineage>
</organism>
<dbReference type="EMBL" id="KI394767">
    <property type="protein sequence ID" value="ERN01345.1"/>
    <property type="molecule type" value="Genomic_DNA"/>
</dbReference>